<feature type="signal peptide" evidence="1">
    <location>
        <begin position="1"/>
        <end position="22"/>
    </location>
</feature>
<protein>
    <submittedName>
        <fullName evidence="2">Uncharacterized protein</fullName>
    </submittedName>
</protein>
<reference evidence="2 3" key="1">
    <citation type="journal article" date="2024" name="J Genomics">
        <title>Draft genome sequencing and assembly of Favolaschia claudopus CIRM-BRFM 2984 isolated from oak limbs.</title>
        <authorList>
            <person name="Navarro D."/>
            <person name="Drula E."/>
            <person name="Chaduli D."/>
            <person name="Cazenave R."/>
            <person name="Ahrendt S."/>
            <person name="Wang J."/>
            <person name="Lipzen A."/>
            <person name="Daum C."/>
            <person name="Barry K."/>
            <person name="Grigoriev I.V."/>
            <person name="Favel A."/>
            <person name="Rosso M.N."/>
            <person name="Martin F."/>
        </authorList>
    </citation>
    <scope>NUCLEOTIDE SEQUENCE [LARGE SCALE GENOMIC DNA]</scope>
    <source>
        <strain evidence="2 3">CIRM-BRFM 2984</strain>
    </source>
</reference>
<feature type="chain" id="PRO_5043945463" evidence="1">
    <location>
        <begin position="23"/>
        <end position="221"/>
    </location>
</feature>
<evidence type="ECO:0000313" key="3">
    <source>
        <dbReference type="Proteomes" id="UP001362999"/>
    </source>
</evidence>
<dbReference type="Proteomes" id="UP001362999">
    <property type="component" value="Unassembled WGS sequence"/>
</dbReference>
<name>A0AAW0CI50_9AGAR</name>
<keyword evidence="1" id="KW-0732">Signal</keyword>
<sequence length="221" mass="24284">MLCTRVLHLLLCLLSIPAFVLVDATSGYSQYISSDIHCDRDAHTSFVSNSYKYYAPVHKFTNFTKSFFDESWYAGTIVSNTTGIDNLPGATRAGDFGGYHFNETLTMYTSHPDALPWTLVYAYHGKEVTAAGQGINFGSSVTYFRYGEVLGFESICGGQATLIDVRTYICSDNPIAAYDSWATLHDLTFTALAARVRAPVFTGDCLGSYDVSLDGLSQFLN</sequence>
<keyword evidence="3" id="KW-1185">Reference proteome</keyword>
<dbReference type="EMBL" id="JAWWNJ010000017">
    <property type="protein sequence ID" value="KAK7038557.1"/>
    <property type="molecule type" value="Genomic_DNA"/>
</dbReference>
<evidence type="ECO:0000256" key="1">
    <source>
        <dbReference type="SAM" id="SignalP"/>
    </source>
</evidence>
<proteinExistence type="predicted"/>
<gene>
    <name evidence="2" type="ORF">R3P38DRAFT_2516228</name>
</gene>
<organism evidence="2 3">
    <name type="scientific">Favolaschia claudopus</name>
    <dbReference type="NCBI Taxonomy" id="2862362"/>
    <lineage>
        <taxon>Eukaryota</taxon>
        <taxon>Fungi</taxon>
        <taxon>Dikarya</taxon>
        <taxon>Basidiomycota</taxon>
        <taxon>Agaricomycotina</taxon>
        <taxon>Agaricomycetes</taxon>
        <taxon>Agaricomycetidae</taxon>
        <taxon>Agaricales</taxon>
        <taxon>Marasmiineae</taxon>
        <taxon>Mycenaceae</taxon>
        <taxon>Favolaschia</taxon>
    </lineage>
</organism>
<accession>A0AAW0CI50</accession>
<comment type="caution">
    <text evidence="2">The sequence shown here is derived from an EMBL/GenBank/DDBJ whole genome shotgun (WGS) entry which is preliminary data.</text>
</comment>
<evidence type="ECO:0000313" key="2">
    <source>
        <dbReference type="EMBL" id="KAK7038557.1"/>
    </source>
</evidence>
<dbReference type="AlphaFoldDB" id="A0AAW0CI50"/>